<feature type="transmembrane region" description="Helical" evidence="10">
    <location>
        <begin position="186"/>
        <end position="208"/>
    </location>
</feature>
<evidence type="ECO:0000256" key="4">
    <source>
        <dbReference type="ARBA" id="ARBA00022960"/>
    </source>
</evidence>
<dbReference type="AlphaFoldDB" id="A0A1I1DDL8"/>
<reference evidence="12" key="1">
    <citation type="submission" date="2016-10" db="EMBL/GenBank/DDBJ databases">
        <authorList>
            <person name="Varghese N."/>
            <person name="Submissions S."/>
        </authorList>
    </citation>
    <scope>NUCLEOTIDE SEQUENCE [LARGE SCALE GENOMIC DNA]</scope>
    <source>
        <strain evidence="12">ATCC 43811</strain>
    </source>
</reference>
<keyword evidence="6 10" id="KW-1133">Transmembrane helix</keyword>
<dbReference type="PRINTS" id="PR01806">
    <property type="entry name" value="VIRFACTRMVIN"/>
</dbReference>
<comment type="similarity">
    <text evidence="9">Belongs to the MurJ/MviN family.</text>
</comment>
<name>A0A1I1DDL8_BREAD</name>
<dbReference type="InterPro" id="IPR004268">
    <property type="entry name" value="MurJ"/>
</dbReference>
<evidence type="ECO:0000256" key="10">
    <source>
        <dbReference type="SAM" id="Phobius"/>
    </source>
</evidence>
<feature type="transmembrane region" description="Helical" evidence="10">
    <location>
        <begin position="229"/>
        <end position="249"/>
    </location>
</feature>
<feature type="transmembrane region" description="Helical" evidence="10">
    <location>
        <begin position="450"/>
        <end position="472"/>
    </location>
</feature>
<comment type="subcellular location">
    <subcellularLocation>
        <location evidence="1">Cell membrane</location>
        <topology evidence="1">Multi-pass membrane protein</topology>
    </subcellularLocation>
</comment>
<dbReference type="GO" id="GO:0034204">
    <property type="term" value="P:lipid translocation"/>
    <property type="evidence" value="ECO:0007669"/>
    <property type="project" value="TreeGrafter"/>
</dbReference>
<evidence type="ECO:0000313" key="11">
    <source>
        <dbReference type="EMBL" id="SFB70890.1"/>
    </source>
</evidence>
<keyword evidence="12" id="KW-1185">Reference proteome</keyword>
<keyword evidence="7 10" id="KW-0472">Membrane</keyword>
<evidence type="ECO:0000256" key="1">
    <source>
        <dbReference type="ARBA" id="ARBA00004651"/>
    </source>
</evidence>
<evidence type="ECO:0000256" key="9">
    <source>
        <dbReference type="ARBA" id="ARBA00061532"/>
    </source>
</evidence>
<protein>
    <submittedName>
        <fullName evidence="11">MviN-like protein</fullName>
    </submittedName>
</protein>
<feature type="transmembrane region" description="Helical" evidence="10">
    <location>
        <begin position="129"/>
        <end position="150"/>
    </location>
</feature>
<proteinExistence type="inferred from homology"/>
<accession>A0A1I1DDL8</accession>
<organism evidence="11 12">
    <name type="scientific">Brevinema andersonii</name>
    <dbReference type="NCBI Taxonomy" id="34097"/>
    <lineage>
        <taxon>Bacteria</taxon>
        <taxon>Pseudomonadati</taxon>
        <taxon>Spirochaetota</taxon>
        <taxon>Spirochaetia</taxon>
        <taxon>Brevinematales</taxon>
        <taxon>Brevinemataceae</taxon>
        <taxon>Brevinema</taxon>
    </lineage>
</organism>
<dbReference type="GO" id="GO:0015648">
    <property type="term" value="F:lipid-linked peptidoglycan transporter activity"/>
    <property type="evidence" value="ECO:0007669"/>
    <property type="project" value="TreeGrafter"/>
</dbReference>
<dbReference type="STRING" id="34097.SAMN02745150_00386"/>
<dbReference type="EMBL" id="FOKY01000001">
    <property type="protein sequence ID" value="SFB70890.1"/>
    <property type="molecule type" value="Genomic_DNA"/>
</dbReference>
<feature type="transmembrane region" description="Helical" evidence="10">
    <location>
        <begin position="90"/>
        <end position="109"/>
    </location>
</feature>
<keyword evidence="3 10" id="KW-0812">Transmembrane</keyword>
<feature type="transmembrane region" description="Helical" evidence="10">
    <location>
        <begin position="415"/>
        <end position="438"/>
    </location>
</feature>
<feature type="transmembrane region" description="Helical" evidence="10">
    <location>
        <begin position="162"/>
        <end position="180"/>
    </location>
</feature>
<evidence type="ECO:0000256" key="7">
    <source>
        <dbReference type="ARBA" id="ARBA00023136"/>
    </source>
</evidence>
<dbReference type="PANTHER" id="PTHR47019">
    <property type="entry name" value="LIPID II FLIPPASE MURJ"/>
    <property type="match status" value="1"/>
</dbReference>
<dbReference type="Pfam" id="PF03023">
    <property type="entry name" value="MurJ"/>
    <property type="match status" value="1"/>
</dbReference>
<dbReference type="Proteomes" id="UP000240042">
    <property type="component" value="Unassembled WGS sequence"/>
</dbReference>
<dbReference type="OrthoDB" id="9804143at2"/>
<evidence type="ECO:0000256" key="8">
    <source>
        <dbReference type="ARBA" id="ARBA00060041"/>
    </source>
</evidence>
<feature type="transmembrane region" description="Helical" evidence="10">
    <location>
        <begin position="269"/>
        <end position="289"/>
    </location>
</feature>
<evidence type="ECO:0000256" key="6">
    <source>
        <dbReference type="ARBA" id="ARBA00022989"/>
    </source>
</evidence>
<keyword evidence="5" id="KW-0573">Peptidoglycan synthesis</keyword>
<dbReference type="GO" id="GO:0005886">
    <property type="term" value="C:plasma membrane"/>
    <property type="evidence" value="ECO:0007669"/>
    <property type="project" value="UniProtKB-SubCell"/>
</dbReference>
<feature type="transmembrane region" description="Helical" evidence="10">
    <location>
        <begin position="385"/>
        <end position="409"/>
    </location>
</feature>
<evidence type="ECO:0000313" key="12">
    <source>
        <dbReference type="Proteomes" id="UP000240042"/>
    </source>
</evidence>
<feature type="transmembrane region" description="Helical" evidence="10">
    <location>
        <begin position="350"/>
        <end position="373"/>
    </location>
</feature>
<feature type="transmembrane region" description="Helical" evidence="10">
    <location>
        <begin position="301"/>
        <end position="323"/>
    </location>
</feature>
<keyword evidence="2" id="KW-1003">Cell membrane</keyword>
<dbReference type="GO" id="GO:0009252">
    <property type="term" value="P:peptidoglycan biosynthetic process"/>
    <property type="evidence" value="ECO:0007669"/>
    <property type="project" value="UniProtKB-KW"/>
</dbReference>
<gene>
    <name evidence="11" type="ORF">SAMN02745150_00386</name>
</gene>
<sequence length="512" mass="56534">MKYIPIKNTIINAFGTFLSRMSGIVKFNVVNYLFGAGADTFYSANANILSLRKVLGEGPLVNAFLPIFSREKNTDAIKADEFASNIINQIILVSIVVTSIGIAVTPWWTKTFLPGFVDDPEAFSSIIKLTSVMLLSTIFFATFSIGMGILNAHERFITSANAPILSNTVFVIFPIFAYKSMGIMSLAWAIVIGTALQTLAEFIELYSIGFRYRFFITFKDPNVKKFWQVFLPTAFTYLVQSGISMGLGYFASFLPRGSITYLRNANTILYAPVGFIGAAIAGAVFPIFAKVKNDNSLLAQAWQQSFIFLLFTALPISGFFLFYPDVLVNLVFRDISLAFSGSTGKYTPELFALTIEAVGLMGTILIPWSLSLIINKIFYSLQRPYFPLMFYIINFILNIGGYIAAKYFMLGAKGLIYADLIAAWTTLAIETVLILIFVPAHYGSQFFTQASGFILLSGTSWLILKPLHSIYLTLSNPILALLLGVTIFFLGLGLFVASTKILGIYPLKQADA</sequence>
<dbReference type="RefSeq" id="WP_092317868.1">
    <property type="nucleotide sequence ID" value="NZ_FOKY01000001.1"/>
</dbReference>
<evidence type="ECO:0000256" key="3">
    <source>
        <dbReference type="ARBA" id="ARBA00022692"/>
    </source>
</evidence>
<dbReference type="GO" id="GO:0008360">
    <property type="term" value="P:regulation of cell shape"/>
    <property type="evidence" value="ECO:0007669"/>
    <property type="project" value="UniProtKB-KW"/>
</dbReference>
<dbReference type="PANTHER" id="PTHR47019:SF1">
    <property type="entry name" value="LIPID II FLIPPASE MURJ"/>
    <property type="match status" value="1"/>
</dbReference>
<evidence type="ECO:0000256" key="5">
    <source>
        <dbReference type="ARBA" id="ARBA00022984"/>
    </source>
</evidence>
<comment type="function">
    <text evidence="8">Involved in peptidoglycan biosynthesis. Transports lipid-linked peptidoglycan precursors from the inner to the outer leaflet of the cytoplasmic membrane.</text>
</comment>
<keyword evidence="4" id="KW-0133">Cell shape</keyword>
<feature type="transmembrane region" description="Helical" evidence="10">
    <location>
        <begin position="478"/>
        <end position="498"/>
    </location>
</feature>
<dbReference type="InterPro" id="IPR051050">
    <property type="entry name" value="Lipid_II_flippase_MurJ/MviN"/>
</dbReference>
<evidence type="ECO:0000256" key="2">
    <source>
        <dbReference type="ARBA" id="ARBA00022475"/>
    </source>
</evidence>